<sequence length="146" mass="16257">MVRGKEGICEGFEIMNRGKKTAQTDRQMDGHTETQMGVKYLSQLQPHLNTNTQPAIRLNSDTWNSVSAISPQHQKPSSNRKKSHVLASATSQHQHTAIRLSSVTKNSVSSQHQQVILYSSPFEPHSNRVICLRLSHISTPSPSCQT</sequence>
<dbReference type="EMBL" id="JAWZYT010001169">
    <property type="protein sequence ID" value="KAK4314909.1"/>
    <property type="molecule type" value="Genomic_DNA"/>
</dbReference>
<accession>A0AAE1PWQ7</accession>
<dbReference type="AlphaFoldDB" id="A0AAE1PWQ7"/>
<evidence type="ECO:0000313" key="3">
    <source>
        <dbReference type="Proteomes" id="UP001292094"/>
    </source>
</evidence>
<comment type="caution">
    <text evidence="2">The sequence shown here is derived from an EMBL/GenBank/DDBJ whole genome shotgun (WGS) entry which is preliminary data.</text>
</comment>
<keyword evidence="3" id="KW-1185">Reference proteome</keyword>
<feature type="region of interest" description="Disordered" evidence="1">
    <location>
        <begin position="68"/>
        <end position="93"/>
    </location>
</feature>
<protein>
    <submittedName>
        <fullName evidence="2">Uncharacterized protein</fullName>
    </submittedName>
</protein>
<reference evidence="2" key="1">
    <citation type="submission" date="2023-11" db="EMBL/GenBank/DDBJ databases">
        <title>Genome assemblies of two species of porcelain crab, Petrolisthes cinctipes and Petrolisthes manimaculis (Anomura: Porcellanidae).</title>
        <authorList>
            <person name="Angst P."/>
        </authorList>
    </citation>
    <scope>NUCLEOTIDE SEQUENCE</scope>
    <source>
        <strain evidence="2">PB745_02</strain>
        <tissue evidence="2">Gill</tissue>
    </source>
</reference>
<feature type="compositionally biased region" description="Polar residues" evidence="1">
    <location>
        <begin position="68"/>
        <end position="77"/>
    </location>
</feature>
<organism evidence="2 3">
    <name type="scientific">Petrolisthes manimaculis</name>
    <dbReference type="NCBI Taxonomy" id="1843537"/>
    <lineage>
        <taxon>Eukaryota</taxon>
        <taxon>Metazoa</taxon>
        <taxon>Ecdysozoa</taxon>
        <taxon>Arthropoda</taxon>
        <taxon>Crustacea</taxon>
        <taxon>Multicrustacea</taxon>
        <taxon>Malacostraca</taxon>
        <taxon>Eumalacostraca</taxon>
        <taxon>Eucarida</taxon>
        <taxon>Decapoda</taxon>
        <taxon>Pleocyemata</taxon>
        <taxon>Anomura</taxon>
        <taxon>Galatheoidea</taxon>
        <taxon>Porcellanidae</taxon>
        <taxon>Petrolisthes</taxon>
    </lineage>
</organism>
<dbReference type="Proteomes" id="UP001292094">
    <property type="component" value="Unassembled WGS sequence"/>
</dbReference>
<name>A0AAE1PWQ7_9EUCA</name>
<proteinExistence type="predicted"/>
<evidence type="ECO:0000256" key="1">
    <source>
        <dbReference type="SAM" id="MobiDB-lite"/>
    </source>
</evidence>
<evidence type="ECO:0000313" key="2">
    <source>
        <dbReference type="EMBL" id="KAK4314909.1"/>
    </source>
</evidence>
<gene>
    <name evidence="2" type="ORF">Pmani_013823</name>
</gene>